<organism evidence="2 3">
    <name type="scientific">Ensete ventricosum</name>
    <name type="common">Abyssinian banana</name>
    <name type="synonym">Musa ensete</name>
    <dbReference type="NCBI Taxonomy" id="4639"/>
    <lineage>
        <taxon>Eukaryota</taxon>
        <taxon>Viridiplantae</taxon>
        <taxon>Streptophyta</taxon>
        <taxon>Embryophyta</taxon>
        <taxon>Tracheophyta</taxon>
        <taxon>Spermatophyta</taxon>
        <taxon>Magnoliopsida</taxon>
        <taxon>Liliopsida</taxon>
        <taxon>Zingiberales</taxon>
        <taxon>Musaceae</taxon>
        <taxon>Ensete</taxon>
    </lineage>
</organism>
<accession>A0A426ZF35</accession>
<reference evidence="2 3" key="1">
    <citation type="journal article" date="2014" name="Agronomy (Basel)">
        <title>A Draft Genome Sequence for Ensete ventricosum, the Drought-Tolerant Tree Against Hunger.</title>
        <authorList>
            <person name="Harrison J."/>
            <person name="Moore K.A."/>
            <person name="Paszkiewicz K."/>
            <person name="Jones T."/>
            <person name="Grant M."/>
            <person name="Ambacheew D."/>
            <person name="Muzemil S."/>
            <person name="Studholme D.J."/>
        </authorList>
    </citation>
    <scope>NUCLEOTIDE SEQUENCE [LARGE SCALE GENOMIC DNA]</scope>
</reference>
<evidence type="ECO:0000313" key="3">
    <source>
        <dbReference type="Proteomes" id="UP000287651"/>
    </source>
</evidence>
<proteinExistence type="predicted"/>
<dbReference type="EMBL" id="AMZH03006931">
    <property type="protein sequence ID" value="RRT62576.1"/>
    <property type="molecule type" value="Genomic_DNA"/>
</dbReference>
<dbReference type="Proteomes" id="UP000287651">
    <property type="component" value="Unassembled WGS sequence"/>
</dbReference>
<name>A0A426ZF35_ENSVE</name>
<comment type="caution">
    <text evidence="2">The sequence shown here is derived from an EMBL/GenBank/DDBJ whole genome shotgun (WGS) entry which is preliminary data.</text>
</comment>
<sequence length="171" mass="18741">MSCFGPSGREIEREASGARKGGSGEEFDGGQGEFQPGAAAADLLCHDSSFFFLLLRHAWKLHVLLISLDLTTCHILPYCVIGQILADKTKNLAGSKRSSDQAMELGDTKDDLPLLPEQGKDSRAALVKVDKLPSLSEVSLFHVLVMYINALFLASEGREWKGHIWVQDIRS</sequence>
<gene>
    <name evidence="2" type="ORF">B296_00011988</name>
</gene>
<dbReference type="AlphaFoldDB" id="A0A426ZF35"/>
<feature type="region of interest" description="Disordered" evidence="1">
    <location>
        <begin position="1"/>
        <end position="32"/>
    </location>
</feature>
<evidence type="ECO:0000313" key="2">
    <source>
        <dbReference type="EMBL" id="RRT62576.1"/>
    </source>
</evidence>
<protein>
    <submittedName>
        <fullName evidence="2">Uncharacterized protein</fullName>
    </submittedName>
</protein>
<evidence type="ECO:0000256" key="1">
    <source>
        <dbReference type="SAM" id="MobiDB-lite"/>
    </source>
</evidence>